<proteinExistence type="predicted"/>
<protein>
    <submittedName>
        <fullName evidence="1">Uncharacterized protein</fullName>
    </submittedName>
</protein>
<keyword evidence="2" id="KW-1185">Reference proteome</keyword>
<evidence type="ECO:0000313" key="1">
    <source>
        <dbReference type="EMBL" id="KAK3681850.1"/>
    </source>
</evidence>
<accession>A0ACC3MBD1</accession>
<dbReference type="EMBL" id="JAUTXU010000394">
    <property type="protein sequence ID" value="KAK3681850.1"/>
    <property type="molecule type" value="Genomic_DNA"/>
</dbReference>
<organism evidence="1 2">
    <name type="scientific">Vermiconidia calcicola</name>
    <dbReference type="NCBI Taxonomy" id="1690605"/>
    <lineage>
        <taxon>Eukaryota</taxon>
        <taxon>Fungi</taxon>
        <taxon>Dikarya</taxon>
        <taxon>Ascomycota</taxon>
        <taxon>Pezizomycotina</taxon>
        <taxon>Dothideomycetes</taxon>
        <taxon>Dothideomycetidae</taxon>
        <taxon>Mycosphaerellales</taxon>
        <taxon>Extremaceae</taxon>
        <taxon>Vermiconidia</taxon>
    </lineage>
</organism>
<comment type="caution">
    <text evidence="1">The sequence shown here is derived from an EMBL/GenBank/DDBJ whole genome shotgun (WGS) entry which is preliminary data.</text>
</comment>
<evidence type="ECO:0000313" key="2">
    <source>
        <dbReference type="Proteomes" id="UP001281147"/>
    </source>
</evidence>
<dbReference type="Proteomes" id="UP001281147">
    <property type="component" value="Unassembled WGS sequence"/>
</dbReference>
<name>A0ACC3MBD1_9PEZI</name>
<sequence>MKRPCLVCSQKDFNCTYEQARKKRGPTGKRIQEIQKAQGKPANRGKSPELPYEQTSESVATLPPSIHDSTGLRRATTISSNGTAEPEPIHLSPEGPFWPSESMPQPNVSEYPSMYGHSSDPLHRISSATTFSEASAPAVDGMASSPTFSEFVFPSLPMDSPTKSWDPFGALLQQDLPDLTATVDLWPSSINEETLLPWIDVYFKRLHPTIPILNRTNMYREMLTRRHHTDSEYGAMLLSLCAFAMTQPVQIHERSSTPSRSVQARMLMEECVRMRVSAEFGEHPSIEMILASFFLFAYLFGDNKHKAARHRLREAVDLAYSLGLHLPQSYEGLDAEVREQWLRTYLVVCVTERAYALQQQHSIGFRGSPRVTARFMQAFDPNAATAYISSLLLQDQADAVGMTGLLYLMETFDAIDESVIECWNGHCRYTDGTCDSFDRRRALQMFRAQHRAREACVTGNISFAPSASPLPLAELMESQQADISVAQFWLLNRLWNLCLSHGLLRGDSEHAELRYEFACRIAMALIATTNSLSLAAMETHGVGLIQKVSDVALGVVTAMRASPQHIGPETTLAVSNEDVILIGYQTKSTTSIRELLGALSVLIQTFRGGDHVYNAGFADALSSSGYG</sequence>
<reference evidence="1" key="1">
    <citation type="submission" date="2023-07" db="EMBL/GenBank/DDBJ databases">
        <title>Black Yeasts Isolated from many extreme environments.</title>
        <authorList>
            <person name="Coleine C."/>
            <person name="Stajich J.E."/>
            <person name="Selbmann L."/>
        </authorList>
    </citation>
    <scope>NUCLEOTIDE SEQUENCE</scope>
    <source>
        <strain evidence="1">CCFEE 5714</strain>
    </source>
</reference>
<gene>
    <name evidence="1" type="ORF">LTR37_020834</name>
</gene>